<evidence type="ECO:0000313" key="6">
    <source>
        <dbReference type="EMBL" id="MFG3013022.1"/>
    </source>
</evidence>
<dbReference type="Pfam" id="PF00413">
    <property type="entry name" value="Peptidase_M10"/>
    <property type="match status" value="1"/>
</dbReference>
<name>A0ABW7B771_9ACTN</name>
<organism evidence="6 7">
    <name type="scientific">Streptomyces cinerochromogenes</name>
    <dbReference type="NCBI Taxonomy" id="66422"/>
    <lineage>
        <taxon>Bacteria</taxon>
        <taxon>Bacillati</taxon>
        <taxon>Actinomycetota</taxon>
        <taxon>Actinomycetes</taxon>
        <taxon>Kitasatosporales</taxon>
        <taxon>Streptomycetaceae</taxon>
        <taxon>Streptomyces</taxon>
    </lineage>
</organism>
<comment type="caution">
    <text evidence="6">The sequence shown here is derived from an EMBL/GenBank/DDBJ whole genome shotgun (WGS) entry which is preliminary data.</text>
</comment>
<sequence>MPGVKNDLREADVRFNTHDYDFTNKPTRSCSNKYAIRSVGTHEAGHVFGLAHVGDGHENLTMFTNSFICATKARTLGKGDVLALRSVY</sequence>
<evidence type="ECO:0000256" key="4">
    <source>
        <dbReference type="ARBA" id="ARBA00022833"/>
    </source>
</evidence>
<dbReference type="RefSeq" id="WP_392819115.1">
    <property type="nucleotide sequence ID" value="NZ_JBICYV010000010.1"/>
</dbReference>
<keyword evidence="6" id="KW-0482">Metalloprotease</keyword>
<evidence type="ECO:0000259" key="5">
    <source>
        <dbReference type="Pfam" id="PF00413"/>
    </source>
</evidence>
<keyword evidence="1" id="KW-0645">Protease</keyword>
<gene>
    <name evidence="6" type="ORF">ACGFZB_21655</name>
</gene>
<dbReference type="Proteomes" id="UP001604267">
    <property type="component" value="Unassembled WGS sequence"/>
</dbReference>
<keyword evidence="7" id="KW-1185">Reference proteome</keyword>
<reference evidence="6 7" key="1">
    <citation type="submission" date="2024-10" db="EMBL/GenBank/DDBJ databases">
        <title>The Natural Products Discovery Center: Release of the First 8490 Sequenced Strains for Exploring Actinobacteria Biosynthetic Diversity.</title>
        <authorList>
            <person name="Kalkreuter E."/>
            <person name="Kautsar S.A."/>
            <person name="Yang D."/>
            <person name="Bader C.D."/>
            <person name="Teijaro C.N."/>
            <person name="Fluegel L."/>
            <person name="Davis C.M."/>
            <person name="Simpson J.R."/>
            <person name="Lauterbach L."/>
            <person name="Steele A.D."/>
            <person name="Gui C."/>
            <person name="Meng S."/>
            <person name="Li G."/>
            <person name="Viehrig K."/>
            <person name="Ye F."/>
            <person name="Su P."/>
            <person name="Kiefer A.F."/>
            <person name="Nichols A."/>
            <person name="Cepeda A.J."/>
            <person name="Yan W."/>
            <person name="Fan B."/>
            <person name="Jiang Y."/>
            <person name="Adhikari A."/>
            <person name="Zheng C.-J."/>
            <person name="Schuster L."/>
            <person name="Cowan T.M."/>
            <person name="Smanski M.J."/>
            <person name="Chevrette M.G."/>
            <person name="De Carvalho L.P.S."/>
            <person name="Shen B."/>
        </authorList>
    </citation>
    <scope>NUCLEOTIDE SEQUENCE [LARGE SCALE GENOMIC DNA]</scope>
    <source>
        <strain evidence="6 7">NPDC048320</strain>
    </source>
</reference>
<keyword evidence="4" id="KW-0862">Zinc</keyword>
<keyword evidence="3 6" id="KW-0378">Hydrolase</keyword>
<evidence type="ECO:0000313" key="7">
    <source>
        <dbReference type="Proteomes" id="UP001604267"/>
    </source>
</evidence>
<dbReference type="EC" id="3.4.24.-" evidence="6"/>
<dbReference type="InterPro" id="IPR024079">
    <property type="entry name" value="MetalloPept_cat_dom_sf"/>
</dbReference>
<feature type="domain" description="Peptidase M10 metallopeptidase" evidence="5">
    <location>
        <begin position="11"/>
        <end position="88"/>
    </location>
</feature>
<dbReference type="SUPFAM" id="SSF55486">
    <property type="entry name" value="Metalloproteases ('zincins'), catalytic domain"/>
    <property type="match status" value="1"/>
</dbReference>
<protein>
    <submittedName>
        <fullName evidence="6">Matrixin family metalloprotease</fullName>
        <ecNumber evidence="6">3.4.24.-</ecNumber>
    </submittedName>
</protein>
<evidence type="ECO:0000256" key="1">
    <source>
        <dbReference type="ARBA" id="ARBA00022670"/>
    </source>
</evidence>
<proteinExistence type="predicted"/>
<dbReference type="Gene3D" id="3.40.390.10">
    <property type="entry name" value="Collagenase (Catalytic Domain)"/>
    <property type="match status" value="1"/>
</dbReference>
<evidence type="ECO:0000256" key="2">
    <source>
        <dbReference type="ARBA" id="ARBA00022723"/>
    </source>
</evidence>
<accession>A0ABW7B771</accession>
<dbReference type="EMBL" id="JBICYV010000010">
    <property type="protein sequence ID" value="MFG3013022.1"/>
    <property type="molecule type" value="Genomic_DNA"/>
</dbReference>
<evidence type="ECO:0000256" key="3">
    <source>
        <dbReference type="ARBA" id="ARBA00022801"/>
    </source>
</evidence>
<dbReference type="InterPro" id="IPR001818">
    <property type="entry name" value="Pept_M10_metallopeptidase"/>
</dbReference>
<dbReference type="GO" id="GO:0008237">
    <property type="term" value="F:metallopeptidase activity"/>
    <property type="evidence" value="ECO:0007669"/>
    <property type="project" value="UniProtKB-KW"/>
</dbReference>
<keyword evidence="2" id="KW-0479">Metal-binding</keyword>